<feature type="region of interest" description="Disordered" evidence="14">
    <location>
        <begin position="666"/>
        <end position="725"/>
    </location>
</feature>
<dbReference type="Gene3D" id="2.30.30.60">
    <property type="match status" value="1"/>
</dbReference>
<evidence type="ECO:0000259" key="17">
    <source>
        <dbReference type="Pfam" id="PF25237"/>
    </source>
</evidence>
<dbReference type="InterPro" id="IPR056876">
    <property type="entry name" value="Msl2-3_C"/>
</dbReference>
<comment type="subcellular location">
    <subcellularLocation>
        <location evidence="1">Plastid</location>
        <location evidence="1">Chloroplast membrane</location>
        <topology evidence="1">Multi-pass membrane protein</topology>
    </subcellularLocation>
</comment>
<evidence type="ECO:0000256" key="4">
    <source>
        <dbReference type="ARBA" id="ARBA00022528"/>
    </source>
</evidence>
<keyword evidence="10" id="KW-0406">Ion transport</keyword>
<organism evidence="18 19">
    <name type="scientific">Nyssa sinensis</name>
    <dbReference type="NCBI Taxonomy" id="561372"/>
    <lineage>
        <taxon>Eukaryota</taxon>
        <taxon>Viridiplantae</taxon>
        <taxon>Streptophyta</taxon>
        <taxon>Embryophyta</taxon>
        <taxon>Tracheophyta</taxon>
        <taxon>Spermatophyta</taxon>
        <taxon>Magnoliopsida</taxon>
        <taxon>eudicotyledons</taxon>
        <taxon>Gunneridae</taxon>
        <taxon>Pentapetalae</taxon>
        <taxon>asterids</taxon>
        <taxon>Cornales</taxon>
        <taxon>Nyssaceae</taxon>
        <taxon>Nyssa</taxon>
    </lineage>
</organism>
<keyword evidence="7" id="KW-0812">Transmembrane</keyword>
<keyword evidence="4" id="KW-0150">Chloroplast</keyword>
<dbReference type="GO" id="GO:0031969">
    <property type="term" value="C:chloroplast membrane"/>
    <property type="evidence" value="ECO:0007669"/>
    <property type="project" value="UniProtKB-SubCell"/>
</dbReference>
<feature type="compositionally biased region" description="Polar residues" evidence="14">
    <location>
        <begin position="598"/>
        <end position="608"/>
    </location>
</feature>
<feature type="domain" description="Mechanosensitive channel protein 2/3 transmembrane" evidence="17">
    <location>
        <begin position="150"/>
        <end position="279"/>
    </location>
</feature>
<name>A0A5J5ADP5_9ASTE</name>
<evidence type="ECO:0000256" key="11">
    <source>
        <dbReference type="ARBA" id="ARBA00023136"/>
    </source>
</evidence>
<dbReference type="Pfam" id="PF00924">
    <property type="entry name" value="MS_channel_2nd"/>
    <property type="match status" value="1"/>
</dbReference>
<evidence type="ECO:0000259" key="16">
    <source>
        <dbReference type="Pfam" id="PF24956"/>
    </source>
</evidence>
<feature type="compositionally biased region" description="Polar residues" evidence="14">
    <location>
        <begin position="558"/>
        <end position="577"/>
    </location>
</feature>
<evidence type="ECO:0000256" key="5">
    <source>
        <dbReference type="ARBA" id="ARBA00022553"/>
    </source>
</evidence>
<keyword evidence="12" id="KW-0407">Ion channel</keyword>
<dbReference type="EMBL" id="CM018045">
    <property type="protein sequence ID" value="KAA8528359.1"/>
    <property type="molecule type" value="Genomic_DNA"/>
</dbReference>
<dbReference type="PANTHER" id="PTHR43634:SF2">
    <property type="entry name" value="LOW CONDUCTANCE MECHANOSENSITIVE CHANNEL YNAI"/>
    <property type="match status" value="1"/>
</dbReference>
<evidence type="ECO:0000313" key="18">
    <source>
        <dbReference type="EMBL" id="KAA8528359.1"/>
    </source>
</evidence>
<keyword evidence="19" id="KW-1185">Reference proteome</keyword>
<dbReference type="InterPro" id="IPR010920">
    <property type="entry name" value="LSM_dom_sf"/>
</dbReference>
<dbReference type="AlphaFoldDB" id="A0A5J5ADP5"/>
<dbReference type="GO" id="GO:0010020">
    <property type="term" value="P:chloroplast fission"/>
    <property type="evidence" value="ECO:0007669"/>
    <property type="project" value="UniProtKB-ARBA"/>
</dbReference>
<gene>
    <name evidence="18" type="ORF">F0562_035714</name>
</gene>
<evidence type="ECO:0000256" key="6">
    <source>
        <dbReference type="ARBA" id="ARBA00022640"/>
    </source>
</evidence>
<evidence type="ECO:0000256" key="3">
    <source>
        <dbReference type="ARBA" id="ARBA00022448"/>
    </source>
</evidence>
<evidence type="ECO:0000256" key="7">
    <source>
        <dbReference type="ARBA" id="ARBA00022692"/>
    </source>
</evidence>
<dbReference type="Pfam" id="PF25237">
    <property type="entry name" value="MSL2_3"/>
    <property type="match status" value="1"/>
</dbReference>
<keyword evidence="9" id="KW-1133">Transmembrane helix</keyword>
<dbReference type="Pfam" id="PF24956">
    <property type="entry name" value="Msl2-3_C"/>
    <property type="match status" value="1"/>
</dbReference>
<evidence type="ECO:0000256" key="9">
    <source>
        <dbReference type="ARBA" id="ARBA00022989"/>
    </source>
</evidence>
<dbReference type="PANTHER" id="PTHR43634">
    <property type="entry name" value="OW CONDUCTANCE MECHANOSENSITIVE CHANNEL"/>
    <property type="match status" value="1"/>
</dbReference>
<evidence type="ECO:0000256" key="1">
    <source>
        <dbReference type="ARBA" id="ARBA00004508"/>
    </source>
</evidence>
<keyword evidence="8" id="KW-0809">Transit peptide</keyword>
<sequence>MAVAGSLLLSHELGIYSNYGYNCQPKSMTGKGCFHLFSITLSSHASRQDSWSLHLLNSVRGPTSAFSSRCNDFQCRSFLIPTGGNEPVLKTAATVMTRSYNALHGSPIVLQLVPAVGIVAFAVWGLDPLMRLSRIIFLHKSDSKWKKSSTHGIMTSYLQPLLLWTGAILICRVLDPVILPSEASQAVKQRLLNFVRSLSTVLAFAYCLSSLIQQTQKFFMETNDSSDARNMGFQFAGKAMYSAVWVAAVSLFMELLGFSTQKWLTAGGLGTVLLTLAGREIFTNFLSSVMIHATRPFVMNEWIQTKIEGYEVSGTVEHVGWWSPTIIRGDDREAVHIPNHKFTVNVVRNLSQKTHWRIKTYLAISHLDVNKINNIVADMRKVLAKNPQVEQQRLHRRVFLDTIDPENQALMILVSCFVKTSHFEEYLCVKEAILLDLLRVISHHRARLATPIRTVQKFYSEADMESVPFADTIFTRSRAAVNRPFLLIESSNKINGEDKTKASPRTVHTNDKKDARVEAASTSDSKADAKAGSTSVLGDKVSPASSSNASSNSKDSSMPTSDAQTLNTGSTTGSVHNNSEKQQLKKAIVGDVLEGTPGVNSENDSSNGVAFEKSPLTSPESGSDKTQKFSATSQAKQDGERPVASPSIARPALEDNIVLGVALEGSKRTLPIEEEMAPSPTHAEPKDLAACPSGNVSTPIGKDKKDDQNLAVPSATPSDLRDKER</sequence>
<feature type="domain" description="Mechanosensitive ion channel MscS" evidence="15">
    <location>
        <begin position="281"/>
        <end position="351"/>
    </location>
</feature>
<feature type="region of interest" description="Disordered" evidence="14">
    <location>
        <begin position="594"/>
        <end position="649"/>
    </location>
</feature>
<protein>
    <recommendedName>
        <fullName evidence="20">Mechanosensitive ion channel protein</fullName>
    </recommendedName>
</protein>
<proteinExistence type="inferred from homology"/>
<feature type="compositionally biased region" description="Low complexity" evidence="14">
    <location>
        <begin position="519"/>
        <end position="557"/>
    </location>
</feature>
<evidence type="ECO:0008006" key="20">
    <source>
        <dbReference type="Google" id="ProtNLM"/>
    </source>
</evidence>
<dbReference type="InterPro" id="IPR057483">
    <property type="entry name" value="MSL2/3_TM_dom"/>
</dbReference>
<feature type="domain" description="Mechanosensitive ion channel protein 2/3 C-terminal" evidence="16">
    <location>
        <begin position="356"/>
        <end position="442"/>
    </location>
</feature>
<accession>A0A5J5ADP5</accession>
<feature type="region of interest" description="Disordered" evidence="14">
    <location>
        <begin position="496"/>
        <end position="582"/>
    </location>
</feature>
<evidence type="ECO:0000313" key="19">
    <source>
        <dbReference type="Proteomes" id="UP000325577"/>
    </source>
</evidence>
<dbReference type="GO" id="GO:0034220">
    <property type="term" value="P:monoatomic ion transmembrane transport"/>
    <property type="evidence" value="ECO:0007669"/>
    <property type="project" value="UniProtKB-KW"/>
</dbReference>
<keyword evidence="3" id="KW-0813">Transport</keyword>
<dbReference type="FunFam" id="1.10.287.1260:FF:000008">
    <property type="entry name" value="Mechanosensitive ion channel protein 3, chloroplastic"/>
    <property type="match status" value="1"/>
</dbReference>
<evidence type="ECO:0000256" key="2">
    <source>
        <dbReference type="ARBA" id="ARBA00008017"/>
    </source>
</evidence>
<feature type="compositionally biased region" description="Basic and acidic residues" evidence="14">
    <location>
        <begin position="508"/>
        <end position="517"/>
    </location>
</feature>
<dbReference type="InterPro" id="IPR006685">
    <property type="entry name" value="MscS_channel_2nd"/>
</dbReference>
<dbReference type="OrthoDB" id="1676006at2759"/>
<keyword evidence="11" id="KW-0472">Membrane</keyword>
<evidence type="ECO:0000256" key="8">
    <source>
        <dbReference type="ARBA" id="ARBA00022946"/>
    </source>
</evidence>
<evidence type="ECO:0000259" key="15">
    <source>
        <dbReference type="Pfam" id="PF00924"/>
    </source>
</evidence>
<keyword evidence="5" id="KW-0597">Phosphoprotein</keyword>
<evidence type="ECO:0000256" key="13">
    <source>
        <dbReference type="ARBA" id="ARBA00058298"/>
    </source>
</evidence>
<keyword evidence="6" id="KW-0934">Plastid</keyword>
<dbReference type="Proteomes" id="UP000325577">
    <property type="component" value="Linkage Group LG21"/>
</dbReference>
<comment type="similarity">
    <text evidence="2">Belongs to the MscS (TC 1.A.23) family.</text>
</comment>
<evidence type="ECO:0000256" key="10">
    <source>
        <dbReference type="ARBA" id="ARBA00023065"/>
    </source>
</evidence>
<evidence type="ECO:0000256" key="14">
    <source>
        <dbReference type="SAM" id="MobiDB-lite"/>
    </source>
</evidence>
<evidence type="ECO:0000256" key="12">
    <source>
        <dbReference type="ARBA" id="ARBA00023303"/>
    </source>
</evidence>
<dbReference type="Gene3D" id="1.10.287.1260">
    <property type="match status" value="1"/>
</dbReference>
<dbReference type="InterPro" id="IPR045042">
    <property type="entry name" value="YnaI-like"/>
</dbReference>
<dbReference type="InterPro" id="IPR023408">
    <property type="entry name" value="MscS_beta-dom_sf"/>
</dbReference>
<comment type="function">
    <text evidence="13">Mechanosensitive channel that opens in response to stretch forces in the membrane lipid bilayer. Controls plastid size, shape, and perhaps division during normal plant development by altering ion flux in response to changes in membrane tension. Acts as a component of the chloroplast division machinery.</text>
</comment>
<reference evidence="18 19" key="1">
    <citation type="submission" date="2019-09" db="EMBL/GenBank/DDBJ databases">
        <title>A chromosome-level genome assembly of the Chinese tupelo Nyssa sinensis.</title>
        <authorList>
            <person name="Yang X."/>
            <person name="Kang M."/>
            <person name="Yang Y."/>
            <person name="Xiong H."/>
            <person name="Wang M."/>
            <person name="Zhang Z."/>
            <person name="Wang Z."/>
            <person name="Wu H."/>
            <person name="Ma T."/>
            <person name="Liu J."/>
            <person name="Xi Z."/>
        </authorList>
    </citation>
    <scope>NUCLEOTIDE SEQUENCE [LARGE SCALE GENOMIC DNA]</scope>
    <source>
        <strain evidence="18">J267</strain>
        <tissue evidence="18">Leaf</tissue>
    </source>
</reference>
<dbReference type="SUPFAM" id="SSF50182">
    <property type="entry name" value="Sm-like ribonucleoproteins"/>
    <property type="match status" value="1"/>
</dbReference>